<dbReference type="Pfam" id="PF01743">
    <property type="entry name" value="PolyA_pol"/>
    <property type="match status" value="1"/>
</dbReference>
<dbReference type="GO" id="GO:0004810">
    <property type="term" value="F:CCA tRNA nucleotidyltransferase activity"/>
    <property type="evidence" value="ECO:0007669"/>
    <property type="project" value="UniProtKB-UniRule"/>
</dbReference>
<feature type="binding site" evidence="11">
    <location>
        <position position="159"/>
    </location>
    <ligand>
        <name>ATP</name>
        <dbReference type="ChEBI" id="CHEBI:30616"/>
    </ligand>
</feature>
<feature type="binding site" evidence="11">
    <location>
        <position position="162"/>
    </location>
    <ligand>
        <name>CTP</name>
        <dbReference type="ChEBI" id="CHEBI:37563"/>
    </ligand>
</feature>
<comment type="subunit">
    <text evidence="11">Homodimer.</text>
</comment>
<protein>
    <recommendedName>
        <fullName evidence="11">CCA-adding enzyme</fullName>
        <ecNumber evidence="11">2.7.7.72</ecNumber>
    </recommendedName>
    <alternativeName>
        <fullName evidence="11">CCA tRNA nucleotidyltransferase</fullName>
    </alternativeName>
    <alternativeName>
        <fullName evidence="11">tRNA CCA-pyrophosphorylase</fullName>
    </alternativeName>
    <alternativeName>
        <fullName evidence="11">tRNA adenylyl-/cytidylyl- transferase</fullName>
    </alternativeName>
    <alternativeName>
        <fullName evidence="11">tRNA nucleotidyltransferase</fullName>
    </alternativeName>
    <alternativeName>
        <fullName evidence="11">tRNA-NT</fullName>
    </alternativeName>
</protein>
<dbReference type="EC" id="2.7.7.72" evidence="11"/>
<feature type="binding site" evidence="11">
    <location>
        <position position="45"/>
    </location>
    <ligand>
        <name>Mg(2+)</name>
        <dbReference type="ChEBI" id="CHEBI:18420"/>
    </ligand>
</feature>
<dbReference type="InterPro" id="IPR032810">
    <property type="entry name" value="CCA-adding_enz_C"/>
</dbReference>
<comment type="catalytic activity">
    <reaction evidence="11">
        <text>a tRNA precursor + 2 CTP + ATP = a tRNA with a 3' CCA end + 3 diphosphate</text>
        <dbReference type="Rhea" id="RHEA:14433"/>
        <dbReference type="Rhea" id="RHEA-COMP:10465"/>
        <dbReference type="Rhea" id="RHEA-COMP:10468"/>
        <dbReference type="ChEBI" id="CHEBI:30616"/>
        <dbReference type="ChEBI" id="CHEBI:33019"/>
        <dbReference type="ChEBI" id="CHEBI:37563"/>
        <dbReference type="ChEBI" id="CHEBI:74896"/>
        <dbReference type="ChEBI" id="CHEBI:83071"/>
        <dbReference type="EC" id="2.7.7.72"/>
    </reaction>
</comment>
<feature type="binding site" evidence="11">
    <location>
        <position position="165"/>
    </location>
    <ligand>
        <name>ATP</name>
        <dbReference type="ChEBI" id="CHEBI:30616"/>
    </ligand>
</feature>
<dbReference type="Gene3D" id="3.30.460.10">
    <property type="entry name" value="Beta Polymerase, domain 2"/>
    <property type="match status" value="1"/>
</dbReference>
<comment type="similarity">
    <text evidence="11">Belongs to the tRNA nucleotidyltransferase/poly(A) polymerase family. Bacterial CCA-adding enzyme type 3 subfamily.</text>
</comment>
<dbReference type="GO" id="GO:0000049">
    <property type="term" value="F:tRNA binding"/>
    <property type="evidence" value="ECO:0007669"/>
    <property type="project" value="UniProtKB-UniRule"/>
</dbReference>
<feature type="binding site" evidence="11">
    <location>
        <position position="35"/>
    </location>
    <ligand>
        <name>ATP</name>
        <dbReference type="ChEBI" id="CHEBI:30616"/>
    </ligand>
</feature>
<dbReference type="InterPro" id="IPR043519">
    <property type="entry name" value="NT_sf"/>
</dbReference>
<gene>
    <name evidence="11" type="primary">cca</name>
    <name evidence="12" type="ORF">DT351_05940</name>
</gene>
<accession>A0A1X7QJ70</accession>
<evidence type="ECO:0000256" key="11">
    <source>
        <dbReference type="HAMAP-Rule" id="MF_01263"/>
    </source>
</evidence>
<keyword evidence="4 11" id="KW-0548">Nucleotidyltransferase</keyword>
<name>A0A1X7QJ70_LATCU</name>
<evidence type="ECO:0000256" key="1">
    <source>
        <dbReference type="ARBA" id="ARBA00001946"/>
    </source>
</evidence>
<comment type="miscellaneous">
    <text evidence="11">A single active site specifically recognizes both ATP and CTP and is responsible for their addition.</text>
</comment>
<dbReference type="InterPro" id="IPR032828">
    <property type="entry name" value="PolyA_RNA-bd"/>
</dbReference>
<dbReference type="InterPro" id="IPR002646">
    <property type="entry name" value="PolA_pol_head_dom"/>
</dbReference>
<dbReference type="GO" id="GO:0000287">
    <property type="term" value="F:magnesium ion binding"/>
    <property type="evidence" value="ECO:0007669"/>
    <property type="project" value="UniProtKB-UniRule"/>
</dbReference>
<feature type="binding site" evidence="11">
    <location>
        <position position="159"/>
    </location>
    <ligand>
        <name>CTP</name>
        <dbReference type="ChEBI" id="CHEBI:37563"/>
    </ligand>
</feature>
<dbReference type="Pfam" id="PF12627">
    <property type="entry name" value="PolyA_pol_RNAbd"/>
    <property type="match status" value="1"/>
</dbReference>
<dbReference type="SUPFAM" id="SSF81301">
    <property type="entry name" value="Nucleotidyltransferase"/>
    <property type="match status" value="1"/>
</dbReference>
<keyword evidence="8 11" id="KW-0067">ATP-binding</keyword>
<dbReference type="Gene3D" id="1.10.110.30">
    <property type="match status" value="1"/>
</dbReference>
<feature type="binding site" evidence="11">
    <location>
        <position position="35"/>
    </location>
    <ligand>
        <name>CTP</name>
        <dbReference type="ChEBI" id="CHEBI:37563"/>
    </ligand>
</feature>
<reference evidence="12 13" key="1">
    <citation type="submission" date="2018-07" db="EMBL/GenBank/DDBJ databases">
        <title>Lactobacillus curvatus genome sequence.</title>
        <authorList>
            <person name="Prechtl R."/>
        </authorList>
    </citation>
    <scope>NUCLEOTIDE SEQUENCE [LARGE SCALE GENOMIC DNA]</scope>
    <source>
        <strain evidence="12 13">TMW 1.1928</strain>
    </source>
</reference>
<keyword evidence="3 11" id="KW-0819">tRNA processing</keyword>
<dbReference type="PANTHER" id="PTHR46173">
    <property type="entry name" value="CCA TRNA NUCLEOTIDYLTRANSFERASE 1, MITOCHONDRIAL"/>
    <property type="match status" value="1"/>
</dbReference>
<evidence type="ECO:0000256" key="8">
    <source>
        <dbReference type="ARBA" id="ARBA00022840"/>
    </source>
</evidence>
<evidence type="ECO:0000256" key="9">
    <source>
        <dbReference type="ARBA" id="ARBA00022842"/>
    </source>
</evidence>
<feature type="binding site" evidence="11">
    <location>
        <position position="162"/>
    </location>
    <ligand>
        <name>ATP</name>
        <dbReference type="ChEBI" id="CHEBI:30616"/>
    </ligand>
</feature>
<organism evidence="12 13">
    <name type="scientific">Latilactobacillus curvatus</name>
    <name type="common">Lactobacillus curvatus</name>
    <dbReference type="NCBI Taxonomy" id="28038"/>
    <lineage>
        <taxon>Bacteria</taxon>
        <taxon>Bacillati</taxon>
        <taxon>Bacillota</taxon>
        <taxon>Bacilli</taxon>
        <taxon>Lactobacillales</taxon>
        <taxon>Lactobacillaceae</taxon>
        <taxon>Latilactobacillus</taxon>
    </lineage>
</organism>
<dbReference type="Proteomes" id="UP000257607">
    <property type="component" value="Chromosome"/>
</dbReference>
<dbReference type="GO" id="GO:0001680">
    <property type="term" value="P:tRNA 3'-terminal CCA addition"/>
    <property type="evidence" value="ECO:0007669"/>
    <property type="project" value="UniProtKB-UniRule"/>
</dbReference>
<dbReference type="Gene3D" id="1.10.246.80">
    <property type="match status" value="1"/>
</dbReference>
<dbReference type="PANTHER" id="PTHR46173:SF1">
    <property type="entry name" value="CCA TRNA NUCLEOTIDYLTRANSFERASE 1, MITOCHONDRIAL"/>
    <property type="match status" value="1"/>
</dbReference>
<evidence type="ECO:0000256" key="3">
    <source>
        <dbReference type="ARBA" id="ARBA00022694"/>
    </source>
</evidence>
<evidence type="ECO:0000256" key="6">
    <source>
        <dbReference type="ARBA" id="ARBA00022741"/>
    </source>
</evidence>
<keyword evidence="6 11" id="KW-0547">Nucleotide-binding</keyword>
<keyword evidence="10 11" id="KW-0694">RNA-binding</keyword>
<dbReference type="Pfam" id="PF13735">
    <property type="entry name" value="tRNA_NucTran2_2"/>
    <property type="match status" value="1"/>
</dbReference>
<evidence type="ECO:0000256" key="5">
    <source>
        <dbReference type="ARBA" id="ARBA00022723"/>
    </source>
</evidence>
<comment type="cofactor">
    <cofactor evidence="1 11">
        <name>Mg(2+)</name>
        <dbReference type="ChEBI" id="CHEBI:18420"/>
    </cofactor>
</comment>
<dbReference type="HAMAP" id="MF_01263">
    <property type="entry name" value="CCA_bact_type3"/>
    <property type="match status" value="1"/>
</dbReference>
<dbReference type="RefSeq" id="WP_085844911.1">
    <property type="nucleotide sequence ID" value="NZ_CBCPHQ010000003.1"/>
</dbReference>
<feature type="binding site" evidence="11">
    <location>
        <position position="47"/>
    </location>
    <ligand>
        <name>Mg(2+)</name>
        <dbReference type="ChEBI" id="CHEBI:18420"/>
    </ligand>
</feature>
<feature type="binding site" evidence="11">
    <location>
        <position position="32"/>
    </location>
    <ligand>
        <name>CTP</name>
        <dbReference type="ChEBI" id="CHEBI:37563"/>
    </ligand>
</feature>
<dbReference type="SUPFAM" id="SSF81891">
    <property type="entry name" value="Poly A polymerase C-terminal region-like"/>
    <property type="match status" value="1"/>
</dbReference>
<feature type="binding site" evidence="11">
    <location>
        <position position="168"/>
    </location>
    <ligand>
        <name>ATP</name>
        <dbReference type="ChEBI" id="CHEBI:30616"/>
    </ligand>
</feature>
<dbReference type="Gene3D" id="1.20.58.560">
    <property type="match status" value="1"/>
</dbReference>
<dbReference type="NCBIfam" id="NF009814">
    <property type="entry name" value="PRK13299.1"/>
    <property type="match status" value="1"/>
</dbReference>
<feature type="binding site" evidence="11">
    <location>
        <position position="116"/>
    </location>
    <ligand>
        <name>CTP</name>
        <dbReference type="ChEBI" id="CHEBI:37563"/>
    </ligand>
</feature>
<comment type="function">
    <text evidence="11">Catalyzes the addition and repair of the essential 3'-terminal CCA sequence in tRNAs without using a nucleic acid template. Adds these three nucleotides in the order of C, C, and A to the tRNA nucleotide-73, using CTP and ATP as substrates and producing inorganic pyrophosphate. tRNA 3'-terminal CCA addition is required both for tRNA processing and repair. Also involved in tRNA surveillance by mediating tandem CCA addition to generate a CCACCA at the 3' terminus of unstable tRNAs. While stable tRNAs receive only 3'-terminal CCA, unstable tRNAs are marked with CCACCA and rapidly degraded.</text>
</comment>
<dbReference type="InterPro" id="IPR050264">
    <property type="entry name" value="Bact_CCA-adding_enz_type3_sf"/>
</dbReference>
<dbReference type="GO" id="GO:0042245">
    <property type="term" value="P:RNA repair"/>
    <property type="evidence" value="ECO:0007669"/>
    <property type="project" value="UniProtKB-KW"/>
</dbReference>
<comment type="catalytic activity">
    <reaction evidence="11">
        <text>a tRNA with a 3' CCA end + 2 CTP + ATP = a tRNA with a 3' CCACCA end + 3 diphosphate</text>
        <dbReference type="Rhea" id="RHEA:76235"/>
        <dbReference type="Rhea" id="RHEA-COMP:10468"/>
        <dbReference type="Rhea" id="RHEA-COMP:18655"/>
        <dbReference type="ChEBI" id="CHEBI:30616"/>
        <dbReference type="ChEBI" id="CHEBI:33019"/>
        <dbReference type="ChEBI" id="CHEBI:37563"/>
        <dbReference type="ChEBI" id="CHEBI:83071"/>
        <dbReference type="ChEBI" id="CHEBI:195187"/>
    </reaction>
</comment>
<evidence type="ECO:0000256" key="4">
    <source>
        <dbReference type="ARBA" id="ARBA00022695"/>
    </source>
</evidence>
<sequence>MKVTTFAPEFEAALPILKQIEAAGFEAYFVGGSVRDYLLGLPIHDVDIATSAYPAEVKQIFKRTVDTGIQHGTVMILDHGTGYEVTTFRTESGYQDFRRPDSVTFVRSLAEDLQRRDFTINALAMRADGEIIDLFDGLTDLKAQQIRAVGKADERFHEDALRMMRAVRFESQLGFAVTPETQTAIAKHAELLTKIAVERIHVEFVKLLQGTQRQNGLRTFLKTGLYQYCPAFATEAAGLAKLAALPAQQIHDEDTAWLLVNALLSKTPAAAGKLLKRWKSANDVIDAVKAGLGLLPAILDQSADQWALYQAGQHVLDITLVVAQLMTSESVAVDQWQAKYAALQIKQKAELAINGQVLMQNGYQPGPQLGKMLAQLEKAVVLDQLPNDQAQLLQSAAQN</sequence>
<keyword evidence="5 11" id="KW-0479">Metal-binding</keyword>
<evidence type="ECO:0000313" key="13">
    <source>
        <dbReference type="Proteomes" id="UP000257607"/>
    </source>
</evidence>
<evidence type="ECO:0000313" key="12">
    <source>
        <dbReference type="EMBL" id="AXN35923.1"/>
    </source>
</evidence>
<proteinExistence type="inferred from homology"/>
<feature type="binding site" evidence="11">
    <location>
        <position position="168"/>
    </location>
    <ligand>
        <name>CTP</name>
        <dbReference type="ChEBI" id="CHEBI:37563"/>
    </ligand>
</feature>
<evidence type="ECO:0000256" key="10">
    <source>
        <dbReference type="ARBA" id="ARBA00022884"/>
    </source>
</evidence>
<evidence type="ECO:0000256" key="2">
    <source>
        <dbReference type="ARBA" id="ARBA00022679"/>
    </source>
</evidence>
<evidence type="ECO:0000256" key="7">
    <source>
        <dbReference type="ARBA" id="ARBA00022800"/>
    </source>
</evidence>
<feature type="binding site" evidence="11">
    <location>
        <position position="116"/>
    </location>
    <ligand>
        <name>ATP</name>
        <dbReference type="ChEBI" id="CHEBI:30616"/>
    </ligand>
</feature>
<keyword evidence="2 11" id="KW-0808">Transferase</keyword>
<dbReference type="CDD" id="cd05398">
    <property type="entry name" value="NT_ClassII-CCAase"/>
    <property type="match status" value="1"/>
</dbReference>
<feature type="binding site" evidence="11">
    <location>
        <position position="165"/>
    </location>
    <ligand>
        <name>CTP</name>
        <dbReference type="ChEBI" id="CHEBI:37563"/>
    </ligand>
</feature>
<dbReference type="GO" id="GO:0005524">
    <property type="term" value="F:ATP binding"/>
    <property type="evidence" value="ECO:0007669"/>
    <property type="project" value="UniProtKB-UniRule"/>
</dbReference>
<keyword evidence="9 11" id="KW-0460">Magnesium</keyword>
<keyword evidence="7 11" id="KW-0692">RNA repair</keyword>
<dbReference type="InterPro" id="IPR023068">
    <property type="entry name" value="CCA-adding_enz_firmicutes"/>
</dbReference>
<feature type="binding site" evidence="11">
    <location>
        <position position="32"/>
    </location>
    <ligand>
        <name>ATP</name>
        <dbReference type="ChEBI" id="CHEBI:30616"/>
    </ligand>
</feature>
<dbReference type="AlphaFoldDB" id="A0A1X7QJ70"/>
<dbReference type="EMBL" id="CP031003">
    <property type="protein sequence ID" value="AXN35923.1"/>
    <property type="molecule type" value="Genomic_DNA"/>
</dbReference>